<organism evidence="2 3">
    <name type="scientific">Eutypa lata (strain UCR-EL1)</name>
    <name type="common">Grapevine dieback disease fungus</name>
    <name type="synonym">Eutypa armeniacae</name>
    <dbReference type="NCBI Taxonomy" id="1287681"/>
    <lineage>
        <taxon>Eukaryota</taxon>
        <taxon>Fungi</taxon>
        <taxon>Dikarya</taxon>
        <taxon>Ascomycota</taxon>
        <taxon>Pezizomycotina</taxon>
        <taxon>Sordariomycetes</taxon>
        <taxon>Xylariomycetidae</taxon>
        <taxon>Xylariales</taxon>
        <taxon>Diatrypaceae</taxon>
        <taxon>Eutypa</taxon>
    </lineage>
</organism>
<gene>
    <name evidence="2" type="ORF">UCREL1_7563</name>
</gene>
<evidence type="ECO:0000313" key="2">
    <source>
        <dbReference type="EMBL" id="EMR65447.1"/>
    </source>
</evidence>
<dbReference type="EMBL" id="KB706863">
    <property type="protein sequence ID" value="EMR65447.1"/>
    <property type="molecule type" value="Genomic_DNA"/>
</dbReference>
<accession>M7SML1</accession>
<protein>
    <submittedName>
        <fullName evidence="2">Uncharacterized protein</fullName>
    </submittedName>
</protein>
<reference evidence="3" key="1">
    <citation type="journal article" date="2013" name="Genome Announc.">
        <title>Draft genome sequence of the grapevine dieback fungus Eutypa lata UCR-EL1.</title>
        <authorList>
            <person name="Blanco-Ulate B."/>
            <person name="Rolshausen P.E."/>
            <person name="Cantu D."/>
        </authorList>
    </citation>
    <scope>NUCLEOTIDE SEQUENCE [LARGE SCALE GENOMIC DNA]</scope>
    <source>
        <strain evidence="3">UCR-EL1</strain>
    </source>
</reference>
<name>M7SML1_EUTLA</name>
<dbReference type="HOGENOM" id="CLU_1038389_0_0_1"/>
<feature type="compositionally biased region" description="Basic and acidic residues" evidence="1">
    <location>
        <begin position="86"/>
        <end position="99"/>
    </location>
</feature>
<evidence type="ECO:0000313" key="3">
    <source>
        <dbReference type="Proteomes" id="UP000012174"/>
    </source>
</evidence>
<feature type="compositionally biased region" description="Polar residues" evidence="1">
    <location>
        <begin position="207"/>
        <end position="228"/>
    </location>
</feature>
<feature type="region of interest" description="Disordered" evidence="1">
    <location>
        <begin position="58"/>
        <end position="252"/>
    </location>
</feature>
<dbReference type="KEGG" id="ela:UCREL1_7563"/>
<keyword evidence="3" id="KW-1185">Reference proteome</keyword>
<feature type="compositionally biased region" description="Basic and acidic residues" evidence="1">
    <location>
        <begin position="118"/>
        <end position="129"/>
    </location>
</feature>
<evidence type="ECO:0000256" key="1">
    <source>
        <dbReference type="SAM" id="MobiDB-lite"/>
    </source>
</evidence>
<dbReference type="Proteomes" id="UP000012174">
    <property type="component" value="Unassembled WGS sequence"/>
</dbReference>
<sequence>MTEKVGYNNAPRFAMDPYKIRMTPDTAPYVERLFQRLLQDQKEDIVLLLENTHPNQLNKVPILPQGDQGDGGLLAGHTEGLGNPEESDKKGSRPAEKLKKMMSPLKGLIQTVTGQKRKHEETADSDPKPKKLAGGKMAQYLSRIGNKLARSHSANTEVIDLTNDDEDEENSTKLAVSPSVGDDEDESSAKLAMPQNSDDDEDESSSKLAISQNIGDNEGESSSKSAKPQNIDIEATDLAGDDDEESSSKTGYVIRYEAGREVIDLTEA</sequence>
<proteinExistence type="predicted"/>
<dbReference type="AlphaFoldDB" id="M7SML1"/>